<feature type="coiled-coil region" evidence="1">
    <location>
        <begin position="131"/>
        <end position="158"/>
    </location>
</feature>
<feature type="compositionally biased region" description="Polar residues" evidence="2">
    <location>
        <begin position="306"/>
        <end position="320"/>
    </location>
</feature>
<gene>
    <name evidence="3" type="ORF">WA026_014211</name>
</gene>
<accession>A0AAW1TVK3</accession>
<comment type="caution">
    <text evidence="3">The sequence shown here is derived from an EMBL/GenBank/DDBJ whole genome shotgun (WGS) entry which is preliminary data.</text>
</comment>
<feature type="compositionally biased region" description="Basic residues" evidence="2">
    <location>
        <begin position="256"/>
        <end position="267"/>
    </location>
</feature>
<evidence type="ECO:0000313" key="3">
    <source>
        <dbReference type="EMBL" id="KAK9871756.1"/>
    </source>
</evidence>
<evidence type="ECO:0000313" key="4">
    <source>
        <dbReference type="Proteomes" id="UP001431783"/>
    </source>
</evidence>
<keyword evidence="4" id="KW-1185">Reference proteome</keyword>
<keyword evidence="1" id="KW-0175">Coiled coil</keyword>
<feature type="compositionally biased region" description="Basic and acidic residues" evidence="2">
    <location>
        <begin position="268"/>
        <end position="284"/>
    </location>
</feature>
<dbReference type="EMBL" id="JARQZJ010000007">
    <property type="protein sequence ID" value="KAK9871756.1"/>
    <property type="molecule type" value="Genomic_DNA"/>
</dbReference>
<organism evidence="3 4">
    <name type="scientific">Henosepilachna vigintioctopunctata</name>
    <dbReference type="NCBI Taxonomy" id="420089"/>
    <lineage>
        <taxon>Eukaryota</taxon>
        <taxon>Metazoa</taxon>
        <taxon>Ecdysozoa</taxon>
        <taxon>Arthropoda</taxon>
        <taxon>Hexapoda</taxon>
        <taxon>Insecta</taxon>
        <taxon>Pterygota</taxon>
        <taxon>Neoptera</taxon>
        <taxon>Endopterygota</taxon>
        <taxon>Coleoptera</taxon>
        <taxon>Polyphaga</taxon>
        <taxon>Cucujiformia</taxon>
        <taxon>Coccinelloidea</taxon>
        <taxon>Coccinellidae</taxon>
        <taxon>Epilachninae</taxon>
        <taxon>Epilachnini</taxon>
        <taxon>Henosepilachna</taxon>
    </lineage>
</organism>
<dbReference type="Proteomes" id="UP001431783">
    <property type="component" value="Unassembled WGS sequence"/>
</dbReference>
<evidence type="ECO:0000256" key="1">
    <source>
        <dbReference type="SAM" id="Coils"/>
    </source>
</evidence>
<reference evidence="3 4" key="1">
    <citation type="submission" date="2023-03" db="EMBL/GenBank/DDBJ databases">
        <title>Genome insight into feeding habits of ladybird beetles.</title>
        <authorList>
            <person name="Li H.-S."/>
            <person name="Huang Y.-H."/>
            <person name="Pang H."/>
        </authorList>
    </citation>
    <scope>NUCLEOTIDE SEQUENCE [LARGE SCALE GENOMIC DNA]</scope>
    <source>
        <strain evidence="3">SYSU_2023b</strain>
        <tissue evidence="3">Whole body</tissue>
    </source>
</reference>
<name>A0AAW1TVK3_9CUCU</name>
<protein>
    <submittedName>
        <fullName evidence="3">Uncharacterized protein</fullName>
    </submittedName>
</protein>
<feature type="region of interest" description="Disordered" evidence="2">
    <location>
        <begin position="158"/>
        <end position="177"/>
    </location>
</feature>
<dbReference type="AlphaFoldDB" id="A0AAW1TVK3"/>
<proteinExistence type="predicted"/>
<evidence type="ECO:0000256" key="2">
    <source>
        <dbReference type="SAM" id="MobiDB-lite"/>
    </source>
</evidence>
<feature type="region of interest" description="Disordered" evidence="2">
    <location>
        <begin position="254"/>
        <end position="320"/>
    </location>
</feature>
<sequence>MAPKRKATKEEILRKKREAERKRYEKIKNGPQKMEELREKERLKYLKKKEKGTRKLVESMTPREHRDVKKKWKEQCTKYRNKKKVLANITNSFIIENTPDSDVPMSCEMSTPRVAEIKNKNKEKMLRYKMKKKKDEEIKELQKRVLKYKKRLSRLKKSINPKPKDTPNTKLQKMADTAESRKDLVKIALLGYGICRELPRSYSRRSSSLSRNTTTDDYRTVYKLKNIKSKGLVNCTALVNAVLNDMEKSSTVNAVKKMHEKKRKKKGKDSLRKASAENSKDRDSLSGGESNASNNDDDEEDFFKPVTQSIEKPNSSTCLE</sequence>